<dbReference type="Gene3D" id="2.40.10.220">
    <property type="entry name" value="predicted glycosyltransferase like domains"/>
    <property type="match status" value="1"/>
</dbReference>
<sequence length="141" mass="16115">MGKEKRMYAGSEKRQFVRVSLPFFVRYQKKEKGKIIIGGKKLAKNLTENIENLFVTKDISQGGIKFVAKERFEPGTSLALDIYAPDRKTPIRTLAKVIWVKNRAFRSGYETGACFTTIEKGDREDLSFYLSALQRVGELIE</sequence>
<dbReference type="Pfam" id="PF07238">
    <property type="entry name" value="PilZ"/>
    <property type="match status" value="1"/>
</dbReference>
<dbReference type="AlphaFoldDB" id="A0A2M7E7Y6"/>
<evidence type="ECO:0000313" key="3">
    <source>
        <dbReference type="Proteomes" id="UP000228886"/>
    </source>
</evidence>
<evidence type="ECO:0000259" key="1">
    <source>
        <dbReference type="Pfam" id="PF07238"/>
    </source>
</evidence>
<name>A0A2M7E7Y6_9BACT</name>
<dbReference type="Proteomes" id="UP000228886">
    <property type="component" value="Unassembled WGS sequence"/>
</dbReference>
<evidence type="ECO:0000313" key="2">
    <source>
        <dbReference type="EMBL" id="PIV63823.1"/>
    </source>
</evidence>
<feature type="domain" description="PilZ" evidence="1">
    <location>
        <begin position="13"/>
        <end position="130"/>
    </location>
</feature>
<organism evidence="2 3">
    <name type="scientific">bacterium (Candidatus Ratteibacteria) CG01_land_8_20_14_3_00_40_19</name>
    <dbReference type="NCBI Taxonomy" id="2014290"/>
    <lineage>
        <taxon>Bacteria</taxon>
        <taxon>Candidatus Ratteibacteria</taxon>
    </lineage>
</organism>
<comment type="caution">
    <text evidence="2">The sequence shown here is derived from an EMBL/GenBank/DDBJ whole genome shotgun (WGS) entry which is preliminary data.</text>
</comment>
<dbReference type="InterPro" id="IPR009875">
    <property type="entry name" value="PilZ_domain"/>
</dbReference>
<dbReference type="EMBL" id="PETL01000255">
    <property type="protein sequence ID" value="PIV63823.1"/>
    <property type="molecule type" value="Genomic_DNA"/>
</dbReference>
<proteinExistence type="predicted"/>
<protein>
    <recommendedName>
        <fullName evidence="1">PilZ domain-containing protein</fullName>
    </recommendedName>
</protein>
<accession>A0A2M7E7Y6</accession>
<gene>
    <name evidence="2" type="ORF">COS11_05390</name>
</gene>
<dbReference type="SUPFAM" id="SSF141371">
    <property type="entry name" value="PilZ domain-like"/>
    <property type="match status" value="1"/>
</dbReference>
<reference evidence="3" key="1">
    <citation type="submission" date="2017-09" db="EMBL/GenBank/DDBJ databases">
        <title>Depth-based differentiation of microbial function through sediment-hosted aquifers and enrichment of novel symbionts in the deep terrestrial subsurface.</title>
        <authorList>
            <person name="Probst A.J."/>
            <person name="Ladd B."/>
            <person name="Jarett J.K."/>
            <person name="Geller-Mcgrath D.E."/>
            <person name="Sieber C.M.K."/>
            <person name="Emerson J.B."/>
            <person name="Anantharaman K."/>
            <person name="Thomas B.C."/>
            <person name="Malmstrom R."/>
            <person name="Stieglmeier M."/>
            <person name="Klingl A."/>
            <person name="Woyke T."/>
            <person name="Ryan C.M."/>
            <person name="Banfield J.F."/>
        </authorList>
    </citation>
    <scope>NUCLEOTIDE SEQUENCE [LARGE SCALE GENOMIC DNA]</scope>
</reference>
<dbReference type="GO" id="GO:0035438">
    <property type="term" value="F:cyclic-di-GMP binding"/>
    <property type="evidence" value="ECO:0007669"/>
    <property type="project" value="InterPro"/>
</dbReference>